<feature type="region of interest" description="Disordered" evidence="1">
    <location>
        <begin position="183"/>
        <end position="218"/>
    </location>
</feature>
<proteinExistence type="predicted"/>
<gene>
    <name evidence="3" type="ORF">BDY21DRAFT_421247</name>
</gene>
<keyword evidence="2" id="KW-0732">Signal</keyword>
<sequence length="307" mass="33095">MTRAQVAMLSLLSWCASSKRLPPHRTLRFGLRVGSSTVSFCLPSAAARLKVRSSVMYVPTNKHAKAKLQRPQPGHAAAKTKKETRVTTGLLSRGLWSSPSRPPIPAYPVYPQPRLRLWRDSDERELSAPRPALSPRPLGLESALLLRAPSVRPGLRLDEARTGQQAGPSCGIGRKVLEDGGRGVAGWRDSSGPAELGCAQGRQDREDSLPPPELVNGTSSRRAWGRAVRGPPFWAGLAVLDDRIGVLSLAVDCPAAGPGEGRMRKCSIRGAVVRIHVLCAFFCLVGYTRGSAVSSCQLSRAERWTAS</sequence>
<feature type="region of interest" description="Disordered" evidence="1">
    <location>
        <begin position="63"/>
        <end position="84"/>
    </location>
</feature>
<reference evidence="3" key="1">
    <citation type="journal article" date="2020" name="Stud. Mycol.">
        <title>101 Dothideomycetes genomes: a test case for predicting lifestyles and emergence of pathogens.</title>
        <authorList>
            <person name="Haridas S."/>
            <person name="Albert R."/>
            <person name="Binder M."/>
            <person name="Bloem J."/>
            <person name="Labutti K."/>
            <person name="Salamov A."/>
            <person name="Andreopoulos B."/>
            <person name="Baker S."/>
            <person name="Barry K."/>
            <person name="Bills G."/>
            <person name="Bluhm B."/>
            <person name="Cannon C."/>
            <person name="Castanera R."/>
            <person name="Culley D."/>
            <person name="Daum C."/>
            <person name="Ezra D."/>
            <person name="Gonzalez J."/>
            <person name="Henrissat B."/>
            <person name="Kuo A."/>
            <person name="Liang C."/>
            <person name="Lipzen A."/>
            <person name="Lutzoni F."/>
            <person name="Magnuson J."/>
            <person name="Mondo S."/>
            <person name="Nolan M."/>
            <person name="Ohm R."/>
            <person name="Pangilinan J."/>
            <person name="Park H.-J."/>
            <person name="Ramirez L."/>
            <person name="Alfaro M."/>
            <person name="Sun H."/>
            <person name="Tritt A."/>
            <person name="Yoshinaga Y."/>
            <person name="Zwiers L.-H."/>
            <person name="Turgeon B."/>
            <person name="Goodwin S."/>
            <person name="Spatafora J."/>
            <person name="Crous P."/>
            <person name="Grigoriev I."/>
        </authorList>
    </citation>
    <scope>NUCLEOTIDE SEQUENCE</scope>
    <source>
        <strain evidence="3">ATCC 16933</strain>
    </source>
</reference>
<accession>A0A6A6P1S0</accession>
<dbReference type="AlphaFoldDB" id="A0A6A6P1S0"/>
<dbReference type="Proteomes" id="UP000799766">
    <property type="component" value="Unassembled WGS sequence"/>
</dbReference>
<evidence type="ECO:0000313" key="3">
    <source>
        <dbReference type="EMBL" id="KAF2457950.1"/>
    </source>
</evidence>
<name>A0A6A6P1S0_9PEZI</name>
<evidence type="ECO:0000256" key="1">
    <source>
        <dbReference type="SAM" id="MobiDB-lite"/>
    </source>
</evidence>
<keyword evidence="4" id="KW-1185">Reference proteome</keyword>
<evidence type="ECO:0000256" key="2">
    <source>
        <dbReference type="SAM" id="SignalP"/>
    </source>
</evidence>
<dbReference type="EMBL" id="MU001679">
    <property type="protein sequence ID" value="KAF2457950.1"/>
    <property type="molecule type" value="Genomic_DNA"/>
</dbReference>
<evidence type="ECO:0000313" key="4">
    <source>
        <dbReference type="Proteomes" id="UP000799766"/>
    </source>
</evidence>
<protein>
    <submittedName>
        <fullName evidence="3">Uncharacterized protein</fullName>
    </submittedName>
</protein>
<feature type="signal peptide" evidence="2">
    <location>
        <begin position="1"/>
        <end position="18"/>
    </location>
</feature>
<feature type="chain" id="PRO_5025601547" evidence="2">
    <location>
        <begin position="19"/>
        <end position="307"/>
    </location>
</feature>
<organism evidence="3 4">
    <name type="scientific">Lineolata rhizophorae</name>
    <dbReference type="NCBI Taxonomy" id="578093"/>
    <lineage>
        <taxon>Eukaryota</taxon>
        <taxon>Fungi</taxon>
        <taxon>Dikarya</taxon>
        <taxon>Ascomycota</taxon>
        <taxon>Pezizomycotina</taxon>
        <taxon>Dothideomycetes</taxon>
        <taxon>Dothideomycetes incertae sedis</taxon>
        <taxon>Lineolatales</taxon>
        <taxon>Lineolataceae</taxon>
        <taxon>Lineolata</taxon>
    </lineage>
</organism>